<gene>
    <name evidence="19" type="primary">aroB</name>
    <name evidence="22" type="ordered locus">Mmar10_2274</name>
</gene>
<keyword evidence="18 19" id="KW-0170">Cobalt</keyword>
<dbReference type="GO" id="GO:0008652">
    <property type="term" value="P:amino acid biosynthetic process"/>
    <property type="evidence" value="ECO:0007669"/>
    <property type="project" value="UniProtKB-KW"/>
</dbReference>
<feature type="binding site" evidence="19">
    <location>
        <begin position="133"/>
        <end position="134"/>
    </location>
    <ligand>
        <name>NAD(+)</name>
        <dbReference type="ChEBI" id="CHEBI:57540"/>
    </ligand>
</feature>
<evidence type="ECO:0000256" key="14">
    <source>
        <dbReference type="ARBA" id="ARBA00022833"/>
    </source>
</evidence>
<keyword evidence="15 19" id="KW-0520">NAD</keyword>
<evidence type="ECO:0000256" key="8">
    <source>
        <dbReference type="ARBA" id="ARBA00013031"/>
    </source>
</evidence>
<dbReference type="InterPro" id="IPR056179">
    <property type="entry name" value="DHQS_C"/>
</dbReference>
<protein>
    <recommendedName>
        <fullName evidence="9 19">3-dehydroquinate synthase</fullName>
        <shortName evidence="19">DHQS</shortName>
        <ecNumber evidence="8 19">4.2.3.4</ecNumber>
    </recommendedName>
</protein>
<evidence type="ECO:0000256" key="6">
    <source>
        <dbReference type="ARBA" id="ARBA00004661"/>
    </source>
</evidence>
<evidence type="ECO:0000256" key="15">
    <source>
        <dbReference type="ARBA" id="ARBA00023027"/>
    </source>
</evidence>
<comment type="cofactor">
    <cofactor evidence="19">
        <name>Co(2+)</name>
        <dbReference type="ChEBI" id="CHEBI:48828"/>
    </cofactor>
    <cofactor evidence="19">
        <name>Zn(2+)</name>
        <dbReference type="ChEBI" id="CHEBI:29105"/>
    </cofactor>
    <text evidence="19">Binds 1 divalent metal cation per subunit. Can use either Co(2+) or Zn(2+).</text>
</comment>
<dbReference type="AlphaFoldDB" id="Q0AMC7"/>
<evidence type="ECO:0000256" key="2">
    <source>
        <dbReference type="ARBA" id="ARBA00001911"/>
    </source>
</evidence>
<comment type="catalytic activity">
    <reaction evidence="1 19">
        <text>7-phospho-2-dehydro-3-deoxy-D-arabino-heptonate = 3-dehydroquinate + phosphate</text>
        <dbReference type="Rhea" id="RHEA:21968"/>
        <dbReference type="ChEBI" id="CHEBI:32364"/>
        <dbReference type="ChEBI" id="CHEBI:43474"/>
        <dbReference type="ChEBI" id="CHEBI:58394"/>
        <dbReference type="EC" id="4.2.3.4"/>
    </reaction>
</comment>
<evidence type="ECO:0000256" key="17">
    <source>
        <dbReference type="ARBA" id="ARBA00023239"/>
    </source>
</evidence>
<keyword evidence="13 19" id="KW-0547">Nucleotide-binding</keyword>
<keyword evidence="16 19" id="KW-0057">Aromatic amino acid biosynthesis</keyword>
<dbReference type="EC" id="4.2.3.4" evidence="8 19"/>
<dbReference type="SUPFAM" id="SSF56796">
    <property type="entry name" value="Dehydroquinate synthase-like"/>
    <property type="match status" value="1"/>
</dbReference>
<dbReference type="PIRSF" id="PIRSF001455">
    <property type="entry name" value="DHQ_synth"/>
    <property type="match status" value="1"/>
</dbReference>
<reference evidence="22 23" key="1">
    <citation type="submission" date="2006-08" db="EMBL/GenBank/DDBJ databases">
        <title>Complete sequence of Maricaulis maris MCS10.</title>
        <authorList>
            <consortium name="US DOE Joint Genome Institute"/>
            <person name="Copeland A."/>
            <person name="Lucas S."/>
            <person name="Lapidus A."/>
            <person name="Barry K."/>
            <person name="Detter J.C."/>
            <person name="Glavina del Rio T."/>
            <person name="Hammon N."/>
            <person name="Israni S."/>
            <person name="Dalin E."/>
            <person name="Tice H."/>
            <person name="Pitluck S."/>
            <person name="Saunders E."/>
            <person name="Brettin T."/>
            <person name="Bruce D."/>
            <person name="Han C."/>
            <person name="Tapia R."/>
            <person name="Gilna P."/>
            <person name="Schmutz J."/>
            <person name="Larimer F."/>
            <person name="Land M."/>
            <person name="Hauser L."/>
            <person name="Kyrpides N."/>
            <person name="Mikhailova N."/>
            <person name="Viollier P."/>
            <person name="Stephens C."/>
            <person name="Richardson P."/>
        </authorList>
    </citation>
    <scope>NUCLEOTIDE SEQUENCE [LARGE SCALE GENOMIC DNA]</scope>
    <source>
        <strain evidence="22 23">MCS10</strain>
    </source>
</reference>
<keyword evidence="14 19" id="KW-0862">Zinc</keyword>
<dbReference type="FunFam" id="3.40.50.1970:FF:000007">
    <property type="entry name" value="Pentafunctional AROM polypeptide"/>
    <property type="match status" value="1"/>
</dbReference>
<feature type="domain" description="3-dehydroquinate synthase C-terminal" evidence="21">
    <location>
        <begin position="185"/>
        <end position="331"/>
    </location>
</feature>
<organism evidence="22 23">
    <name type="scientific">Maricaulis maris (strain MCS10)</name>
    <name type="common">Caulobacter maris</name>
    <dbReference type="NCBI Taxonomy" id="394221"/>
    <lineage>
        <taxon>Bacteria</taxon>
        <taxon>Pseudomonadati</taxon>
        <taxon>Pseudomonadota</taxon>
        <taxon>Alphaproteobacteria</taxon>
        <taxon>Maricaulales</taxon>
        <taxon>Maricaulaceae</taxon>
        <taxon>Maricaulis</taxon>
    </lineage>
</organism>
<evidence type="ECO:0000256" key="16">
    <source>
        <dbReference type="ARBA" id="ARBA00023141"/>
    </source>
</evidence>
<comment type="cofactor">
    <cofactor evidence="3">
        <name>Zn(2+)</name>
        <dbReference type="ChEBI" id="CHEBI:29105"/>
    </cofactor>
</comment>
<dbReference type="GO" id="GO:0000166">
    <property type="term" value="F:nucleotide binding"/>
    <property type="evidence" value="ECO:0007669"/>
    <property type="project" value="UniProtKB-KW"/>
</dbReference>
<feature type="domain" description="3-dehydroquinate synthase N-terminal" evidence="20">
    <location>
        <begin position="71"/>
        <end position="182"/>
    </location>
</feature>
<keyword evidence="11 19" id="KW-0028">Amino-acid biosynthesis</keyword>
<accession>Q0AMC7</accession>
<keyword evidence="23" id="KW-1185">Reference proteome</keyword>
<feature type="binding site" evidence="19">
    <location>
        <position position="266"/>
    </location>
    <ligand>
        <name>Zn(2+)</name>
        <dbReference type="ChEBI" id="CHEBI:29105"/>
    </ligand>
</feature>
<comment type="pathway">
    <text evidence="6 19">Metabolic intermediate biosynthesis; chorismate biosynthesis; chorismate from D-erythrose 4-phosphate and phosphoenolpyruvate: step 2/7.</text>
</comment>
<evidence type="ECO:0000256" key="11">
    <source>
        <dbReference type="ARBA" id="ARBA00022605"/>
    </source>
</evidence>
<comment type="cofactor">
    <cofactor evidence="2 19">
        <name>NAD(+)</name>
        <dbReference type="ChEBI" id="CHEBI:57540"/>
    </cofactor>
</comment>
<dbReference type="KEGG" id="mmr:Mmar10_2274"/>
<feature type="binding site" evidence="19">
    <location>
        <position position="146"/>
    </location>
    <ligand>
        <name>NAD(+)</name>
        <dbReference type="ChEBI" id="CHEBI:57540"/>
    </ligand>
</feature>
<comment type="subcellular location">
    <subcellularLocation>
        <location evidence="5 19">Cytoplasm</location>
    </subcellularLocation>
</comment>
<evidence type="ECO:0000259" key="20">
    <source>
        <dbReference type="Pfam" id="PF01761"/>
    </source>
</evidence>
<feature type="binding site" evidence="19">
    <location>
        <position position="188"/>
    </location>
    <ligand>
        <name>Zn(2+)</name>
        <dbReference type="ChEBI" id="CHEBI:29105"/>
    </ligand>
</feature>
<dbReference type="Pfam" id="PF24621">
    <property type="entry name" value="DHQS_C"/>
    <property type="match status" value="1"/>
</dbReference>
<dbReference type="Proteomes" id="UP000001964">
    <property type="component" value="Chromosome"/>
</dbReference>
<evidence type="ECO:0000256" key="12">
    <source>
        <dbReference type="ARBA" id="ARBA00022723"/>
    </source>
</evidence>
<dbReference type="InterPro" id="IPR050071">
    <property type="entry name" value="Dehydroquinate_synthase"/>
</dbReference>
<evidence type="ECO:0000256" key="1">
    <source>
        <dbReference type="ARBA" id="ARBA00001393"/>
    </source>
</evidence>
<evidence type="ECO:0000313" key="22">
    <source>
        <dbReference type="EMBL" id="ABI66566.1"/>
    </source>
</evidence>
<dbReference type="PANTHER" id="PTHR43622:SF7">
    <property type="entry name" value="3-DEHYDROQUINATE SYNTHASE, CHLOROPLASTIC"/>
    <property type="match status" value="1"/>
</dbReference>
<evidence type="ECO:0000256" key="9">
    <source>
        <dbReference type="ARBA" id="ARBA00017684"/>
    </source>
</evidence>
<evidence type="ECO:0000256" key="10">
    <source>
        <dbReference type="ARBA" id="ARBA00022490"/>
    </source>
</evidence>
<dbReference type="GO" id="GO:0009423">
    <property type="term" value="P:chorismate biosynthetic process"/>
    <property type="evidence" value="ECO:0007669"/>
    <property type="project" value="UniProtKB-UniRule"/>
</dbReference>
<dbReference type="HAMAP" id="MF_00110">
    <property type="entry name" value="DHQ_synthase"/>
    <property type="match status" value="1"/>
</dbReference>
<comment type="function">
    <text evidence="4 19">Catalyzes the conversion of 3-deoxy-D-arabino-heptulosonate 7-phosphate (DAHP) to dehydroquinate (DHQ).</text>
</comment>
<dbReference type="InterPro" id="IPR016037">
    <property type="entry name" value="DHQ_synth_AroB"/>
</dbReference>
<dbReference type="CDD" id="cd08195">
    <property type="entry name" value="DHQS"/>
    <property type="match status" value="1"/>
</dbReference>
<dbReference type="Pfam" id="PF01761">
    <property type="entry name" value="DHQ_synthase"/>
    <property type="match status" value="1"/>
</dbReference>
<dbReference type="NCBIfam" id="TIGR01357">
    <property type="entry name" value="aroB"/>
    <property type="match status" value="1"/>
</dbReference>
<keyword evidence="10 19" id="KW-0963">Cytoplasm</keyword>
<keyword evidence="17 19" id="KW-0456">Lyase</keyword>
<feature type="binding site" evidence="19">
    <location>
        <begin position="109"/>
        <end position="113"/>
    </location>
    <ligand>
        <name>NAD(+)</name>
        <dbReference type="ChEBI" id="CHEBI:57540"/>
    </ligand>
</feature>
<comment type="similarity">
    <text evidence="7 19">Belongs to the sugar phosphate cyclases superfamily. Dehydroquinate synthase family.</text>
</comment>
<dbReference type="STRING" id="394221.Mmar10_2274"/>
<comment type="caution">
    <text evidence="19">Lacks conserved residue(s) required for the propagation of feature annotation.</text>
</comment>
<evidence type="ECO:0000256" key="5">
    <source>
        <dbReference type="ARBA" id="ARBA00004496"/>
    </source>
</evidence>
<evidence type="ECO:0000256" key="13">
    <source>
        <dbReference type="ARBA" id="ARBA00022741"/>
    </source>
</evidence>
<dbReference type="UniPathway" id="UPA00053">
    <property type="reaction ID" value="UER00085"/>
</dbReference>
<dbReference type="PANTHER" id="PTHR43622">
    <property type="entry name" value="3-DEHYDROQUINATE SYNTHASE"/>
    <property type="match status" value="1"/>
</dbReference>
<dbReference type="GO" id="GO:0046872">
    <property type="term" value="F:metal ion binding"/>
    <property type="evidence" value="ECO:0007669"/>
    <property type="project" value="UniProtKB-KW"/>
</dbReference>
<dbReference type="HOGENOM" id="CLU_001201_0_2_5"/>
<feature type="binding site" evidence="19">
    <location>
        <position position="155"/>
    </location>
    <ligand>
        <name>NAD(+)</name>
        <dbReference type="ChEBI" id="CHEBI:57540"/>
    </ligand>
</feature>
<dbReference type="GO" id="GO:0005737">
    <property type="term" value="C:cytoplasm"/>
    <property type="evidence" value="ECO:0007669"/>
    <property type="project" value="UniProtKB-SubCell"/>
</dbReference>
<dbReference type="eggNOG" id="COG0337">
    <property type="taxonomic scope" value="Bacteria"/>
</dbReference>
<evidence type="ECO:0000313" key="23">
    <source>
        <dbReference type="Proteomes" id="UP000001964"/>
    </source>
</evidence>
<dbReference type="GO" id="GO:0009073">
    <property type="term" value="P:aromatic amino acid family biosynthetic process"/>
    <property type="evidence" value="ECO:0007669"/>
    <property type="project" value="UniProtKB-KW"/>
</dbReference>
<evidence type="ECO:0000259" key="21">
    <source>
        <dbReference type="Pfam" id="PF24621"/>
    </source>
</evidence>
<dbReference type="InterPro" id="IPR030960">
    <property type="entry name" value="DHQS/DOIS_N"/>
</dbReference>
<evidence type="ECO:0000256" key="19">
    <source>
        <dbReference type="HAMAP-Rule" id="MF_00110"/>
    </source>
</evidence>
<proteinExistence type="inferred from homology"/>
<dbReference type="GO" id="GO:0003856">
    <property type="term" value="F:3-dehydroquinate synthase activity"/>
    <property type="evidence" value="ECO:0007669"/>
    <property type="project" value="UniProtKB-UniRule"/>
</dbReference>
<dbReference type="InterPro" id="IPR030963">
    <property type="entry name" value="DHQ_synth_fam"/>
</dbReference>
<dbReference type="Gene3D" id="3.40.50.1970">
    <property type="match status" value="1"/>
</dbReference>
<evidence type="ECO:0000256" key="18">
    <source>
        <dbReference type="ARBA" id="ARBA00023285"/>
    </source>
</evidence>
<feature type="binding site" evidence="19">
    <location>
        <position position="249"/>
    </location>
    <ligand>
        <name>Zn(2+)</name>
        <dbReference type="ChEBI" id="CHEBI:29105"/>
    </ligand>
</feature>
<sequence precursor="true">MSDILRVTVGLGDRAYDVLVGAGALSAAGPELVAHFPRGRAILVTDRHVADLHLDAVTAQLSRLGLRVEPVIIAPGETSKSWAGLEQVVDALLDRNIERSEAVIALGGGVIGDLTGFAAAVTKRGVNFIQIPTTLLAQVDSSVGGKTGINTTHGKNFAGSFHQPKLVIADRDLLATLPDRERRAGYAEIVKAALIGDAPLFAQLEAAGAGVLDGADLDQAVAAAVAFKARIVAEDERETGVRALLNLGHTFGHAFEADAPKDVIRHGEAVAVGTALAFAYSAHRGDCSADHAARVAAHLRAVGLPASPAELAHSDWNAASLVSRMRDDKKNRDGRITLILARAIGAAFIDPAADEADLLAFMETQLS</sequence>
<dbReference type="OrthoDB" id="9806583at2"/>
<evidence type="ECO:0000256" key="7">
    <source>
        <dbReference type="ARBA" id="ARBA00005412"/>
    </source>
</evidence>
<evidence type="ECO:0000256" key="4">
    <source>
        <dbReference type="ARBA" id="ARBA00003485"/>
    </source>
</evidence>
<dbReference type="Gene3D" id="1.20.1090.10">
    <property type="entry name" value="Dehydroquinate synthase-like - alpha domain"/>
    <property type="match status" value="1"/>
</dbReference>
<evidence type="ECO:0000256" key="3">
    <source>
        <dbReference type="ARBA" id="ARBA00001947"/>
    </source>
</evidence>
<keyword evidence="12 19" id="KW-0479">Metal-binding</keyword>
<name>Q0AMC7_MARMM</name>
<dbReference type="RefSeq" id="WP_011644211.1">
    <property type="nucleotide sequence ID" value="NC_008347.1"/>
</dbReference>
<dbReference type="EMBL" id="CP000449">
    <property type="protein sequence ID" value="ABI66566.1"/>
    <property type="molecule type" value="Genomic_DNA"/>
</dbReference>